<gene>
    <name evidence="1" type="ORF">KFK09_019535</name>
</gene>
<evidence type="ECO:0000313" key="1">
    <source>
        <dbReference type="EMBL" id="KAI0498645.1"/>
    </source>
</evidence>
<reference evidence="1" key="1">
    <citation type="journal article" date="2022" name="Front. Genet.">
        <title>Chromosome-Scale Assembly of the Dendrobium nobile Genome Provides Insights Into the Molecular Mechanism of the Biosynthesis of the Medicinal Active Ingredient of Dendrobium.</title>
        <authorList>
            <person name="Xu Q."/>
            <person name="Niu S.-C."/>
            <person name="Li K.-L."/>
            <person name="Zheng P.-J."/>
            <person name="Zhang X.-J."/>
            <person name="Jia Y."/>
            <person name="Liu Y."/>
            <person name="Niu Y.-X."/>
            <person name="Yu L.-H."/>
            <person name="Chen D.-F."/>
            <person name="Zhang G.-Q."/>
        </authorList>
    </citation>
    <scope>NUCLEOTIDE SEQUENCE</scope>
    <source>
        <tissue evidence="1">Leaf</tissue>
    </source>
</reference>
<sequence length="92" mass="10606">MAFLRFLPFSIKNYWQRLVKRPLDQGSASGIARLQIRNNVALCTSDLKSLLTSNSFEGLLRIKAYTLNLIRKVYTSNKQRRSLPHFDEAFAS</sequence>
<protein>
    <submittedName>
        <fullName evidence="1">Uncharacterized protein</fullName>
    </submittedName>
</protein>
<dbReference type="Proteomes" id="UP000829196">
    <property type="component" value="Unassembled WGS sequence"/>
</dbReference>
<name>A0A8T3AWZ4_DENNO</name>
<dbReference type="EMBL" id="JAGYWB010000014">
    <property type="protein sequence ID" value="KAI0498645.1"/>
    <property type="molecule type" value="Genomic_DNA"/>
</dbReference>
<organism evidence="1 2">
    <name type="scientific">Dendrobium nobile</name>
    <name type="common">Orchid</name>
    <dbReference type="NCBI Taxonomy" id="94219"/>
    <lineage>
        <taxon>Eukaryota</taxon>
        <taxon>Viridiplantae</taxon>
        <taxon>Streptophyta</taxon>
        <taxon>Embryophyta</taxon>
        <taxon>Tracheophyta</taxon>
        <taxon>Spermatophyta</taxon>
        <taxon>Magnoliopsida</taxon>
        <taxon>Liliopsida</taxon>
        <taxon>Asparagales</taxon>
        <taxon>Orchidaceae</taxon>
        <taxon>Epidendroideae</taxon>
        <taxon>Malaxideae</taxon>
        <taxon>Dendrobiinae</taxon>
        <taxon>Dendrobium</taxon>
    </lineage>
</organism>
<evidence type="ECO:0000313" key="2">
    <source>
        <dbReference type="Proteomes" id="UP000829196"/>
    </source>
</evidence>
<dbReference type="AlphaFoldDB" id="A0A8T3AWZ4"/>
<proteinExistence type="predicted"/>
<keyword evidence="2" id="KW-1185">Reference proteome</keyword>
<accession>A0A8T3AWZ4</accession>
<comment type="caution">
    <text evidence="1">The sequence shown here is derived from an EMBL/GenBank/DDBJ whole genome shotgun (WGS) entry which is preliminary data.</text>
</comment>